<organism evidence="1 2">
    <name type="scientific">Tetranychus urticae</name>
    <name type="common">Two-spotted spider mite</name>
    <dbReference type="NCBI Taxonomy" id="32264"/>
    <lineage>
        <taxon>Eukaryota</taxon>
        <taxon>Metazoa</taxon>
        <taxon>Ecdysozoa</taxon>
        <taxon>Arthropoda</taxon>
        <taxon>Chelicerata</taxon>
        <taxon>Arachnida</taxon>
        <taxon>Acari</taxon>
        <taxon>Acariformes</taxon>
        <taxon>Trombidiformes</taxon>
        <taxon>Prostigmata</taxon>
        <taxon>Eleutherengona</taxon>
        <taxon>Raphignathae</taxon>
        <taxon>Tetranychoidea</taxon>
        <taxon>Tetranychidae</taxon>
        <taxon>Tetranychus</taxon>
    </lineage>
</organism>
<keyword evidence="2" id="KW-1185">Reference proteome</keyword>
<reference evidence="2" key="1">
    <citation type="submission" date="2011-08" db="EMBL/GenBank/DDBJ databases">
        <authorList>
            <person name="Rombauts S."/>
        </authorList>
    </citation>
    <scope>NUCLEOTIDE SEQUENCE</scope>
    <source>
        <strain evidence="2">London</strain>
    </source>
</reference>
<evidence type="ECO:0000313" key="1">
    <source>
        <dbReference type="EnsemblMetazoa" id="tetur07g06100.1"/>
    </source>
</evidence>
<dbReference type="EnsemblMetazoa" id="tetur07g06100.1">
    <property type="protein sequence ID" value="tetur07g06100.1"/>
    <property type="gene ID" value="tetur07g06100"/>
</dbReference>
<name>T1K9T4_TETUR</name>
<dbReference type="AlphaFoldDB" id="T1K9T4"/>
<protein>
    <submittedName>
        <fullName evidence="1">Uncharacterized protein</fullName>
    </submittedName>
</protein>
<dbReference type="EMBL" id="CAEY01001893">
    <property type="status" value="NOT_ANNOTATED_CDS"/>
    <property type="molecule type" value="Genomic_DNA"/>
</dbReference>
<dbReference type="HOGENOM" id="CLU_2690967_0_0_1"/>
<reference evidence="1" key="2">
    <citation type="submission" date="2015-06" db="UniProtKB">
        <authorList>
            <consortium name="EnsemblMetazoa"/>
        </authorList>
    </citation>
    <scope>IDENTIFICATION</scope>
</reference>
<sequence length="74" mass="8629">MTGFTLIASRCADSGWKSLLIRKKLCNQELKTRVIDTSIHQFDWVDTLKTHLEDPHYNRVWLRSNSRLTGLVDV</sequence>
<evidence type="ECO:0000313" key="2">
    <source>
        <dbReference type="Proteomes" id="UP000015104"/>
    </source>
</evidence>
<accession>T1K9T4</accession>
<proteinExistence type="predicted"/>
<dbReference type="Proteomes" id="UP000015104">
    <property type="component" value="Unassembled WGS sequence"/>
</dbReference>